<proteinExistence type="predicted"/>
<dbReference type="RefSeq" id="WP_258862553.1">
    <property type="nucleotide sequence ID" value="NZ_UGYW01000002.1"/>
</dbReference>
<reference evidence="1 2" key="1">
    <citation type="submission" date="2018-06" db="EMBL/GenBank/DDBJ databases">
        <authorList>
            <consortium name="Pathogen Informatics"/>
            <person name="Doyle S."/>
        </authorList>
    </citation>
    <scope>NUCLEOTIDE SEQUENCE [LARGE SCALE GENOMIC DNA]</scope>
    <source>
        <strain evidence="1 2">NCTC11388</strain>
    </source>
</reference>
<gene>
    <name evidence="1" type="ORF">NCTC11388_04643</name>
</gene>
<protein>
    <submittedName>
        <fullName evidence="1">Uncharacterized ACR, COG1678</fullName>
    </submittedName>
</protein>
<organism evidence="1 2">
    <name type="scientific">Sphingobacterium spiritivorum</name>
    <name type="common">Flavobacterium spiritivorum</name>
    <dbReference type="NCBI Taxonomy" id="258"/>
    <lineage>
        <taxon>Bacteria</taxon>
        <taxon>Pseudomonadati</taxon>
        <taxon>Bacteroidota</taxon>
        <taxon>Sphingobacteriia</taxon>
        <taxon>Sphingobacteriales</taxon>
        <taxon>Sphingobacteriaceae</taxon>
        <taxon>Sphingobacterium</taxon>
    </lineage>
</organism>
<dbReference type="Gene3D" id="3.40.1740.10">
    <property type="entry name" value="VC0467-like"/>
    <property type="match status" value="1"/>
</dbReference>
<dbReference type="SUPFAM" id="SSF143456">
    <property type="entry name" value="VC0467-like"/>
    <property type="match status" value="1"/>
</dbReference>
<accession>A0A380CW12</accession>
<dbReference type="PANTHER" id="PTHR31984:SF17">
    <property type="entry name" value="TRANSCRIPTIONAL REGULATOR"/>
    <property type="match status" value="1"/>
</dbReference>
<dbReference type="EMBL" id="UGYW01000002">
    <property type="protein sequence ID" value="SUJ29441.1"/>
    <property type="molecule type" value="Genomic_DNA"/>
</dbReference>
<dbReference type="Pfam" id="PF02622">
    <property type="entry name" value="DUF179"/>
    <property type="match status" value="1"/>
</dbReference>
<evidence type="ECO:0000313" key="2">
    <source>
        <dbReference type="Proteomes" id="UP000254893"/>
    </source>
</evidence>
<name>A0A380CW12_SPHSI</name>
<dbReference type="AlphaFoldDB" id="A0A380CW12"/>
<sequence length="120" mass="13824">MFNELQPQKGSLLVSEPFMLDQNFKRSVILLADHNETDGTVGFILNQRTQLMLSDVFQDVEREADFPIYLGGPVECEALFFIHKAYDLLLSGEHIIDDVYWGGDIELLLRLAKEEKNHIR</sequence>
<dbReference type="Proteomes" id="UP000254893">
    <property type="component" value="Unassembled WGS sequence"/>
</dbReference>
<evidence type="ECO:0000313" key="1">
    <source>
        <dbReference type="EMBL" id="SUJ29441.1"/>
    </source>
</evidence>
<dbReference type="InterPro" id="IPR003774">
    <property type="entry name" value="AlgH-like"/>
</dbReference>
<dbReference type="PANTHER" id="PTHR31984">
    <property type="entry name" value="TRANSPORTER, PUTATIVE (DUF179)-RELATED"/>
    <property type="match status" value="1"/>
</dbReference>